<dbReference type="AlphaFoldDB" id="A0A9W9NGY0"/>
<accession>A0A9W9NGY0</accession>
<evidence type="ECO:0000313" key="1">
    <source>
        <dbReference type="EMBL" id="KAJ5219697.1"/>
    </source>
</evidence>
<name>A0A9W9NGY0_9EURO</name>
<dbReference type="InterPro" id="IPR014710">
    <property type="entry name" value="RmlC-like_jellyroll"/>
</dbReference>
<reference evidence="1" key="1">
    <citation type="submission" date="2022-11" db="EMBL/GenBank/DDBJ databases">
        <authorList>
            <person name="Petersen C."/>
        </authorList>
    </citation>
    <scope>NUCLEOTIDE SEQUENCE</scope>
    <source>
        <strain evidence="1">IBT 19713</strain>
    </source>
</reference>
<dbReference type="CDD" id="cd02231">
    <property type="entry name" value="cupin_BLL6423-like"/>
    <property type="match status" value="1"/>
</dbReference>
<dbReference type="GeneID" id="83205500"/>
<dbReference type="InterPro" id="IPR047142">
    <property type="entry name" value="OryJ/VirC-like"/>
</dbReference>
<dbReference type="Gene3D" id="2.60.120.10">
    <property type="entry name" value="Jelly Rolls"/>
    <property type="match status" value="1"/>
</dbReference>
<organism evidence="1 2">
    <name type="scientific">Penicillium chermesinum</name>
    <dbReference type="NCBI Taxonomy" id="63820"/>
    <lineage>
        <taxon>Eukaryota</taxon>
        <taxon>Fungi</taxon>
        <taxon>Dikarya</taxon>
        <taxon>Ascomycota</taxon>
        <taxon>Pezizomycotina</taxon>
        <taxon>Eurotiomycetes</taxon>
        <taxon>Eurotiomycetidae</taxon>
        <taxon>Eurotiales</taxon>
        <taxon>Aspergillaceae</taxon>
        <taxon>Penicillium</taxon>
    </lineage>
</organism>
<dbReference type="Proteomes" id="UP001150941">
    <property type="component" value="Unassembled WGS sequence"/>
</dbReference>
<evidence type="ECO:0000313" key="2">
    <source>
        <dbReference type="Proteomes" id="UP001150941"/>
    </source>
</evidence>
<dbReference type="RefSeq" id="XP_058326527.1">
    <property type="nucleotide sequence ID" value="XM_058478197.1"/>
</dbReference>
<dbReference type="PANTHER" id="PTHR36156">
    <property type="entry name" value="SLR2101 PROTEIN"/>
    <property type="match status" value="1"/>
</dbReference>
<proteinExistence type="predicted"/>
<reference evidence="1" key="2">
    <citation type="journal article" date="2023" name="IMA Fungus">
        <title>Comparative genomic study of the Penicillium genus elucidates a diverse pangenome and 15 lateral gene transfer events.</title>
        <authorList>
            <person name="Petersen C."/>
            <person name="Sorensen T."/>
            <person name="Nielsen M.R."/>
            <person name="Sondergaard T.E."/>
            <person name="Sorensen J.L."/>
            <person name="Fitzpatrick D.A."/>
            <person name="Frisvad J.C."/>
            <person name="Nielsen K.L."/>
        </authorList>
    </citation>
    <scope>NUCLEOTIDE SEQUENCE</scope>
    <source>
        <strain evidence="1">IBT 19713</strain>
    </source>
</reference>
<comment type="caution">
    <text evidence="1">The sequence shown here is derived from an EMBL/GenBank/DDBJ whole genome shotgun (WGS) entry which is preliminary data.</text>
</comment>
<dbReference type="InterPro" id="IPR011051">
    <property type="entry name" value="RmlC_Cupin_sf"/>
</dbReference>
<dbReference type="SUPFAM" id="SSF51182">
    <property type="entry name" value="RmlC-like cupins"/>
    <property type="match status" value="1"/>
</dbReference>
<keyword evidence="2" id="KW-1185">Reference proteome</keyword>
<dbReference type="OrthoDB" id="5840532at2759"/>
<protein>
    <submittedName>
        <fullName evidence="1">Uncharacterized protein</fullName>
    </submittedName>
</protein>
<sequence>MDTPIRRVITQHDAQRNAFFASDELLTPYDPLTAPRFSIPGPDSRFGVIQIQRSRGFPVDNMRSLPEPHKSLVPLADTKGPSGRVIHLPESAKRGWMHRTLSLDFFVVLTGTVGLVTDGGAEKIFKPHDVMLCRGTNHEWVNRGGDPASIFGVVIPSQEIVTENGVRLAKTEAGPIYDPTEEEDEQRDLLRFGREIYI</sequence>
<gene>
    <name evidence="1" type="ORF">N7468_008901</name>
</gene>
<dbReference type="PANTHER" id="PTHR36156:SF2">
    <property type="entry name" value="CUPIN TYPE-2 DOMAIN-CONTAINING PROTEIN"/>
    <property type="match status" value="1"/>
</dbReference>
<dbReference type="EMBL" id="JAPQKS010000007">
    <property type="protein sequence ID" value="KAJ5219697.1"/>
    <property type="molecule type" value="Genomic_DNA"/>
</dbReference>